<evidence type="ECO:0000256" key="2">
    <source>
        <dbReference type="ARBA" id="ARBA00023125"/>
    </source>
</evidence>
<keyword evidence="7" id="KW-1185">Reference proteome</keyword>
<keyword evidence="1" id="KW-0805">Transcription regulation</keyword>
<dbReference type="PRINTS" id="PR00455">
    <property type="entry name" value="HTHTETR"/>
</dbReference>
<dbReference type="PANTHER" id="PTHR30055">
    <property type="entry name" value="HTH-TYPE TRANSCRIPTIONAL REGULATOR RUTR"/>
    <property type="match status" value="1"/>
</dbReference>
<dbReference type="InterPro" id="IPR009057">
    <property type="entry name" value="Homeodomain-like_sf"/>
</dbReference>
<protein>
    <submittedName>
        <fullName evidence="6">Transcriptional regulator, TetR family</fullName>
    </submittedName>
</protein>
<feature type="domain" description="HTH tetR-type" evidence="5">
    <location>
        <begin position="6"/>
        <end position="66"/>
    </location>
</feature>
<feature type="DNA-binding region" description="H-T-H motif" evidence="4">
    <location>
        <begin position="29"/>
        <end position="48"/>
    </location>
</feature>
<dbReference type="InterPro" id="IPR050109">
    <property type="entry name" value="HTH-type_TetR-like_transc_reg"/>
</dbReference>
<evidence type="ECO:0000313" key="7">
    <source>
        <dbReference type="Proteomes" id="UP000198243"/>
    </source>
</evidence>
<reference evidence="7" key="1">
    <citation type="submission" date="2016-06" db="EMBL/GenBank/DDBJ databases">
        <authorList>
            <person name="Varghese N."/>
            <person name="Submissions Spin"/>
        </authorList>
    </citation>
    <scope>NUCLEOTIDE SEQUENCE [LARGE SCALE GENOMIC DNA]</scope>
    <source>
        <strain evidence="7">DSM 44875</strain>
    </source>
</reference>
<sequence length="195" mass="21043">MARAVSETHGEILAAAARRFAVTGYRGTSLQDIAREVGCSKATVLYHFANKEALLAELMAPAIAMLRDLDDQLTGLTGAAAQQVAAVGFVDLAVRFRRQIALLRGEFPELLAQPAFAHIQQISERLRDAFAGHSERPGARISALVLLAGIPEACAEFVDVPDDELRPALLTLVRRAVEPVEPPLPQPPTTEDKET</sequence>
<keyword evidence="2 4" id="KW-0238">DNA-binding</keyword>
<evidence type="ECO:0000259" key="5">
    <source>
        <dbReference type="PROSITE" id="PS50977"/>
    </source>
</evidence>
<dbReference type="Pfam" id="PF00440">
    <property type="entry name" value="TetR_N"/>
    <property type="match status" value="1"/>
</dbReference>
<dbReference type="EMBL" id="LT607412">
    <property type="protein sequence ID" value="SCE95215.1"/>
    <property type="molecule type" value="Genomic_DNA"/>
</dbReference>
<gene>
    <name evidence="6" type="ORF">GA0070607_3598</name>
</gene>
<dbReference type="PANTHER" id="PTHR30055:SF234">
    <property type="entry name" value="HTH-TYPE TRANSCRIPTIONAL REGULATOR BETI"/>
    <property type="match status" value="1"/>
</dbReference>
<proteinExistence type="predicted"/>
<evidence type="ECO:0000256" key="4">
    <source>
        <dbReference type="PROSITE-ProRule" id="PRU00335"/>
    </source>
</evidence>
<organism evidence="6 7">
    <name type="scientific">Micromonospora coriariae</name>
    <dbReference type="NCBI Taxonomy" id="285665"/>
    <lineage>
        <taxon>Bacteria</taxon>
        <taxon>Bacillati</taxon>
        <taxon>Actinomycetota</taxon>
        <taxon>Actinomycetes</taxon>
        <taxon>Micromonosporales</taxon>
        <taxon>Micromonosporaceae</taxon>
        <taxon>Micromonospora</taxon>
    </lineage>
</organism>
<evidence type="ECO:0000256" key="3">
    <source>
        <dbReference type="ARBA" id="ARBA00023163"/>
    </source>
</evidence>
<dbReference type="RefSeq" id="WP_089021910.1">
    <property type="nucleotide sequence ID" value="NZ_LT607412.1"/>
</dbReference>
<accession>A0A1C4WG66</accession>
<dbReference type="Gene3D" id="1.10.357.10">
    <property type="entry name" value="Tetracycline Repressor, domain 2"/>
    <property type="match status" value="1"/>
</dbReference>
<dbReference type="AlphaFoldDB" id="A0A1C4WG66"/>
<evidence type="ECO:0000313" key="6">
    <source>
        <dbReference type="EMBL" id="SCE95215.1"/>
    </source>
</evidence>
<dbReference type="InterPro" id="IPR001647">
    <property type="entry name" value="HTH_TetR"/>
</dbReference>
<dbReference type="SUPFAM" id="SSF46689">
    <property type="entry name" value="Homeodomain-like"/>
    <property type="match status" value="1"/>
</dbReference>
<dbReference type="GO" id="GO:0000976">
    <property type="term" value="F:transcription cis-regulatory region binding"/>
    <property type="evidence" value="ECO:0007669"/>
    <property type="project" value="TreeGrafter"/>
</dbReference>
<dbReference type="GO" id="GO:0003700">
    <property type="term" value="F:DNA-binding transcription factor activity"/>
    <property type="evidence" value="ECO:0007669"/>
    <property type="project" value="TreeGrafter"/>
</dbReference>
<dbReference type="PROSITE" id="PS50977">
    <property type="entry name" value="HTH_TETR_2"/>
    <property type="match status" value="1"/>
</dbReference>
<dbReference type="Proteomes" id="UP000198243">
    <property type="component" value="Chromosome I"/>
</dbReference>
<dbReference type="OrthoDB" id="3186364at2"/>
<name>A0A1C4WG66_9ACTN</name>
<evidence type="ECO:0000256" key="1">
    <source>
        <dbReference type="ARBA" id="ARBA00023015"/>
    </source>
</evidence>
<keyword evidence="3" id="KW-0804">Transcription</keyword>